<dbReference type="InterPro" id="IPR015813">
    <property type="entry name" value="Pyrv/PenolPyrv_kinase-like_dom"/>
</dbReference>
<dbReference type="PANTHER" id="PTHR11105">
    <property type="entry name" value="CITRATE LYASE SUBUNIT BETA-RELATED"/>
    <property type="match status" value="1"/>
</dbReference>
<dbReference type="Proteomes" id="UP000035352">
    <property type="component" value="Chromosome"/>
</dbReference>
<dbReference type="GO" id="GO:0106064">
    <property type="term" value="P:regulation of cobalamin metabolic process"/>
    <property type="evidence" value="ECO:0007669"/>
    <property type="project" value="TreeGrafter"/>
</dbReference>
<protein>
    <submittedName>
        <fullName evidence="3">Aldolase</fullName>
    </submittedName>
</protein>
<proteinExistence type="predicted"/>
<dbReference type="AlphaFoldDB" id="A0A0G3BLN8"/>
<evidence type="ECO:0000256" key="1">
    <source>
        <dbReference type="ARBA" id="ARBA00022723"/>
    </source>
</evidence>
<gene>
    <name evidence="3" type="primary">citE</name>
    <name evidence="3" type="ORF">AAW51_1575</name>
</gene>
<dbReference type="SUPFAM" id="SSF51621">
    <property type="entry name" value="Phosphoenolpyruvate/pyruvate domain"/>
    <property type="match status" value="1"/>
</dbReference>
<dbReference type="Gene3D" id="3.20.20.60">
    <property type="entry name" value="Phosphoenolpyruvate-binding domains"/>
    <property type="match status" value="1"/>
</dbReference>
<organism evidence="3 4">
    <name type="scientific">Caldimonas brevitalea</name>
    <dbReference type="NCBI Taxonomy" id="413882"/>
    <lineage>
        <taxon>Bacteria</taxon>
        <taxon>Pseudomonadati</taxon>
        <taxon>Pseudomonadota</taxon>
        <taxon>Betaproteobacteria</taxon>
        <taxon>Burkholderiales</taxon>
        <taxon>Sphaerotilaceae</taxon>
        <taxon>Caldimonas</taxon>
    </lineage>
</organism>
<keyword evidence="4" id="KW-1185">Reference proteome</keyword>
<dbReference type="STRING" id="413882.AAW51_1575"/>
<feature type="domain" description="HpcH/HpaI aldolase/citrate lyase" evidence="2">
    <location>
        <begin position="96"/>
        <end position="268"/>
    </location>
</feature>
<evidence type="ECO:0000313" key="4">
    <source>
        <dbReference type="Proteomes" id="UP000035352"/>
    </source>
</evidence>
<keyword evidence="1" id="KW-0479">Metal-binding</keyword>
<dbReference type="RefSeq" id="WP_238947792.1">
    <property type="nucleotide sequence ID" value="NZ_CP011371.1"/>
</dbReference>
<dbReference type="Gene3D" id="6.10.140.960">
    <property type="match status" value="1"/>
</dbReference>
<dbReference type="PANTHER" id="PTHR11105:SF0">
    <property type="entry name" value="CITRAMALYL-COA LYASE, MITOCHONDRIAL"/>
    <property type="match status" value="1"/>
</dbReference>
<evidence type="ECO:0000313" key="3">
    <source>
        <dbReference type="EMBL" id="AKJ28266.1"/>
    </source>
</evidence>
<evidence type="ECO:0000259" key="2">
    <source>
        <dbReference type="Pfam" id="PF03328"/>
    </source>
</evidence>
<dbReference type="InterPro" id="IPR040442">
    <property type="entry name" value="Pyrv_kinase-like_dom_sf"/>
</dbReference>
<name>A0A0G3BLN8_9BURK</name>
<dbReference type="InterPro" id="IPR005000">
    <property type="entry name" value="Aldolase/citrate-lyase_domain"/>
</dbReference>
<sequence>MTSATTPSPAPLHPAQALFGASDLPSALPACDHYAGVEARMRKSLALQAELGERYGGAVFDATLDAEDGAPVGGELEHALLMAELVASSENRYGRVGARVHPVGHRCFDEEVHALLSRCGERLAYLMVPKPEHLDDVRQACDRIDAIAASLGLQRRVPVHVLVETHGALRDVWAIAAHPRIESVSFGLMDFVSAHRGAIPASGMTAGGQFSHPLVLRAKLEIAAACHAAAKTPSHCVVTEFNDLDALRAAASKAARELGYTRMWSIHPNQIRTIVEAFAPDEAEVEAAAEILLAAQAAAWGPIRHKTRGTDTLHDRASYRYYWHVLARAHRTGRTLPDAALTAFFT</sequence>
<dbReference type="GO" id="GO:0046872">
    <property type="term" value="F:metal ion binding"/>
    <property type="evidence" value="ECO:0007669"/>
    <property type="project" value="UniProtKB-KW"/>
</dbReference>
<dbReference type="EMBL" id="CP011371">
    <property type="protein sequence ID" value="AKJ28266.1"/>
    <property type="molecule type" value="Genomic_DNA"/>
</dbReference>
<dbReference type="KEGG" id="pbh:AAW51_1575"/>
<reference evidence="3 4" key="1">
    <citation type="submission" date="2015-05" db="EMBL/GenBank/DDBJ databases">
        <authorList>
            <person name="Tang B."/>
            <person name="Yu Y."/>
        </authorList>
    </citation>
    <scope>NUCLEOTIDE SEQUENCE [LARGE SCALE GENOMIC DNA]</scope>
    <source>
        <strain evidence="3 4">DSM 7029</strain>
    </source>
</reference>
<accession>A0A0G3BLN8</accession>
<dbReference type="PATRIC" id="fig|413882.6.peg.1654"/>
<dbReference type="GO" id="GO:0047777">
    <property type="term" value="F:(S)-citramalyl-CoA lyase activity"/>
    <property type="evidence" value="ECO:0007669"/>
    <property type="project" value="TreeGrafter"/>
</dbReference>
<dbReference type="InterPro" id="IPR040186">
    <property type="entry name" value="Citramalyl-CoA_lyase"/>
</dbReference>
<dbReference type="Pfam" id="PF03328">
    <property type="entry name" value="HpcH_HpaI"/>
    <property type="match status" value="1"/>
</dbReference>